<proteinExistence type="predicted"/>
<dbReference type="EMBL" id="NGMM01000007">
    <property type="protein sequence ID" value="OTP11502.1"/>
    <property type="molecule type" value="Genomic_DNA"/>
</dbReference>
<evidence type="ECO:0000313" key="1">
    <source>
        <dbReference type="EMBL" id="OTP11502.1"/>
    </source>
</evidence>
<evidence type="ECO:0000313" key="2">
    <source>
        <dbReference type="EMBL" id="WYJ91532.1"/>
    </source>
</evidence>
<evidence type="ECO:0000313" key="3">
    <source>
        <dbReference type="Proteomes" id="UP000195141"/>
    </source>
</evidence>
<dbReference type="Proteomes" id="UP000195141">
    <property type="component" value="Chromosome"/>
</dbReference>
<accession>A0A242K214</accession>
<dbReference type="OrthoDB" id="951812at2"/>
<sequence>MKEWYEQLPGRWLIQATNFPMWLSEKRKNPSITYGLLATEPVTLSDRVEYRNRKGKTKVIKGVDSAVENGKNFKWRGEGVLVVLSSYWSIVAMEENILIIRFEKSLVTPSGIDVLIREGTSICDLKLELRESLDTYGLTIEEFRSLSWL</sequence>
<keyword evidence="3" id="KW-1185">Reference proteome</keyword>
<dbReference type="RefSeq" id="WP_086350592.1">
    <property type="nucleotide sequence ID" value="NZ_CP147247.1"/>
</dbReference>
<protein>
    <recommendedName>
        <fullName evidence="4">Lipocalin-like domain-containing protein</fullName>
    </recommendedName>
</protein>
<reference evidence="1" key="1">
    <citation type="submission" date="2017-05" db="EMBL/GenBank/DDBJ databases">
        <title>The Genome Sequence of Enterococcus sp. 9E7_DIV0242.</title>
        <authorList>
            <consortium name="The Broad Institute Genomics Platform"/>
            <consortium name="The Broad Institute Genomic Center for Infectious Diseases"/>
            <person name="Earl A."/>
            <person name="Manson A."/>
            <person name="Schwartman J."/>
            <person name="Gilmore M."/>
            <person name="Abouelleil A."/>
            <person name="Cao P."/>
            <person name="Chapman S."/>
            <person name="Cusick C."/>
            <person name="Shea T."/>
            <person name="Young S."/>
            <person name="Neafsey D."/>
            <person name="Nusbaum C."/>
            <person name="Birren B."/>
        </authorList>
    </citation>
    <scope>NUCLEOTIDE SEQUENCE [LARGE SCALE GENOMIC DNA]</scope>
    <source>
        <strain evidence="1">9E7_DIV0242</strain>
    </source>
</reference>
<dbReference type="EMBL" id="CP147247">
    <property type="protein sequence ID" value="WYJ91532.1"/>
    <property type="molecule type" value="Genomic_DNA"/>
</dbReference>
<reference evidence="2" key="2">
    <citation type="submission" date="2017-05" db="EMBL/GenBank/DDBJ databases">
        <authorList>
            <consortium name="The Broad Institute Genomics Platform"/>
            <consortium name="The Broad Institute Genomic Center for Infectious Diseases"/>
            <person name="Earl A."/>
            <person name="Manson A."/>
            <person name="Schwartman J."/>
            <person name="Gilmore M."/>
            <person name="Abouelleil A."/>
            <person name="Cao P."/>
            <person name="Chapman S."/>
            <person name="Cusick C."/>
            <person name="Shea T."/>
            <person name="Young S."/>
            <person name="Neafsey D."/>
            <person name="Nusbaum C."/>
            <person name="Birren B."/>
        </authorList>
    </citation>
    <scope>NUCLEOTIDE SEQUENCE</scope>
    <source>
        <strain evidence="2">9E7_DIV0242</strain>
    </source>
</reference>
<evidence type="ECO:0008006" key="4">
    <source>
        <dbReference type="Google" id="ProtNLM"/>
    </source>
</evidence>
<name>A0A242K214_9ENTE</name>
<reference evidence="2" key="3">
    <citation type="submission" date="2024-03" db="EMBL/GenBank/DDBJ databases">
        <title>The Genome Sequence of Enterococcus sp. DIV0242b.</title>
        <authorList>
            <consortium name="The Broad Institute Genomics Platform"/>
            <consortium name="The Broad Institute Microbial Omics Core"/>
            <consortium name="The Broad Institute Genomic Center for Infectious Diseases"/>
            <person name="Earl A."/>
            <person name="Manson A."/>
            <person name="Gilmore M."/>
            <person name="Schwartman J."/>
            <person name="Shea T."/>
            <person name="Abouelleil A."/>
            <person name="Cao P."/>
            <person name="Chapman S."/>
            <person name="Cusick C."/>
            <person name="Young S."/>
            <person name="Neafsey D."/>
            <person name="Nusbaum C."/>
            <person name="Birren B."/>
        </authorList>
    </citation>
    <scope>NUCLEOTIDE SEQUENCE</scope>
    <source>
        <strain evidence="2">9E7_DIV0242</strain>
    </source>
</reference>
<dbReference type="AlphaFoldDB" id="A0A242K214"/>
<gene>
    <name evidence="2" type="ORF">A5888_003300</name>
    <name evidence="1" type="ORF">A5888_003601</name>
</gene>
<organism evidence="1">
    <name type="scientific">Candidatus Enterococcus clewellii</name>
    <dbReference type="NCBI Taxonomy" id="1834193"/>
    <lineage>
        <taxon>Bacteria</taxon>
        <taxon>Bacillati</taxon>
        <taxon>Bacillota</taxon>
        <taxon>Bacilli</taxon>
        <taxon>Lactobacillales</taxon>
        <taxon>Enterococcaceae</taxon>
        <taxon>Enterococcus</taxon>
    </lineage>
</organism>